<sequence>MVKHIVLFQLASEMEAERKKNVMDAFKKGIEALPAKIPFIRKIEVGLNDNPEEQFDIALYSEFDTMDDVRAYAAHPAHLAVAALLKDCKKKRSCVDYECEAE</sequence>
<gene>
    <name evidence="2" type="ORF">PCLFYP37_01076</name>
</gene>
<dbReference type="RefSeq" id="WP_412441820.1">
    <property type="nucleotide sequence ID" value="NZ_CACRUT010000006.1"/>
</dbReference>
<dbReference type="InterPro" id="IPR011008">
    <property type="entry name" value="Dimeric_a/b-barrel"/>
</dbReference>
<evidence type="ECO:0000313" key="2">
    <source>
        <dbReference type="EMBL" id="VYT77097.1"/>
    </source>
</evidence>
<dbReference type="Gene3D" id="3.30.70.100">
    <property type="match status" value="1"/>
</dbReference>
<dbReference type="SUPFAM" id="SSF54909">
    <property type="entry name" value="Dimeric alpha+beta barrel"/>
    <property type="match status" value="1"/>
</dbReference>
<accession>A0A6N2ZG77</accession>
<dbReference type="EMBL" id="CACRUT010000006">
    <property type="protein sequence ID" value="VYT77097.1"/>
    <property type="molecule type" value="Genomic_DNA"/>
</dbReference>
<dbReference type="Pfam" id="PF07876">
    <property type="entry name" value="Dabb"/>
    <property type="match status" value="1"/>
</dbReference>
<protein>
    <submittedName>
        <fullName evidence="2">Stress responsive A/B Barrel Domain protein</fullName>
    </submittedName>
</protein>
<feature type="domain" description="Stress-response A/B barrel" evidence="1">
    <location>
        <begin position="2"/>
        <end position="97"/>
    </location>
</feature>
<evidence type="ECO:0000259" key="1">
    <source>
        <dbReference type="PROSITE" id="PS51502"/>
    </source>
</evidence>
<dbReference type="PANTHER" id="PTHR37832:SF1">
    <property type="entry name" value="STRESS-RESPONSE A_B BARREL DOMAIN-CONTAINING PROTEIN"/>
    <property type="match status" value="1"/>
</dbReference>
<dbReference type="InterPro" id="IPR013097">
    <property type="entry name" value="Dabb"/>
</dbReference>
<reference evidence="2" key="1">
    <citation type="submission" date="2019-11" db="EMBL/GenBank/DDBJ databases">
        <authorList>
            <person name="Feng L."/>
        </authorList>
    </citation>
    <scope>NUCLEOTIDE SEQUENCE</scope>
    <source>
        <strain evidence="2">PclaraLFYP37</strain>
    </source>
</reference>
<organism evidence="2">
    <name type="scientific">Paraprevotella clara</name>
    <dbReference type="NCBI Taxonomy" id="454154"/>
    <lineage>
        <taxon>Bacteria</taxon>
        <taxon>Pseudomonadati</taxon>
        <taxon>Bacteroidota</taxon>
        <taxon>Bacteroidia</taxon>
        <taxon>Bacteroidales</taxon>
        <taxon>Prevotellaceae</taxon>
        <taxon>Paraprevotella</taxon>
    </lineage>
</organism>
<dbReference type="AlphaFoldDB" id="A0A6N2ZG77"/>
<dbReference type="PANTHER" id="PTHR37832">
    <property type="entry name" value="BLL2683 PROTEIN"/>
    <property type="match status" value="1"/>
</dbReference>
<dbReference type="SMART" id="SM00886">
    <property type="entry name" value="Dabb"/>
    <property type="match status" value="1"/>
</dbReference>
<dbReference type="PROSITE" id="PS51502">
    <property type="entry name" value="S_R_A_B_BARREL"/>
    <property type="match status" value="1"/>
</dbReference>
<proteinExistence type="predicted"/>
<name>A0A6N2ZG77_9BACT</name>